<accession>A0A7X0D308</accession>
<dbReference type="SMART" id="SM00062">
    <property type="entry name" value="PBPb"/>
    <property type="match status" value="1"/>
</dbReference>
<reference evidence="6 7" key="1">
    <citation type="submission" date="2020-08" db="EMBL/GenBank/DDBJ databases">
        <title>Genomic Encyclopedia of Type Strains, Phase IV (KMG-IV): sequencing the most valuable type-strain genomes for metagenomic binning, comparative biology and taxonomic classification.</title>
        <authorList>
            <person name="Goeker M."/>
        </authorList>
    </citation>
    <scope>NUCLEOTIDE SEQUENCE [LARGE SCALE GENOMIC DNA]</scope>
    <source>
        <strain evidence="6 7">DSM 100734</strain>
    </source>
</reference>
<dbReference type="InterPro" id="IPR001638">
    <property type="entry name" value="Solute-binding_3/MltF_N"/>
</dbReference>
<dbReference type="Proteomes" id="UP000547879">
    <property type="component" value="Unassembled WGS sequence"/>
</dbReference>
<gene>
    <name evidence="6" type="ORF">HNQ72_005476</name>
</gene>
<dbReference type="EMBL" id="JACHEG010000010">
    <property type="protein sequence ID" value="MBB6165628.1"/>
    <property type="molecule type" value="Genomic_DNA"/>
</dbReference>
<evidence type="ECO:0000256" key="3">
    <source>
        <dbReference type="ARBA" id="ARBA00022729"/>
    </source>
</evidence>
<evidence type="ECO:0000256" key="4">
    <source>
        <dbReference type="RuleBase" id="RU003744"/>
    </source>
</evidence>
<keyword evidence="7" id="KW-1185">Reference proteome</keyword>
<dbReference type="PANTHER" id="PTHR35936">
    <property type="entry name" value="MEMBRANE-BOUND LYTIC MUREIN TRANSGLYCOSYLASE F"/>
    <property type="match status" value="1"/>
</dbReference>
<comment type="subcellular location">
    <subcellularLocation>
        <location evidence="1">Periplasm</location>
    </subcellularLocation>
</comment>
<dbReference type="GO" id="GO:0042597">
    <property type="term" value="C:periplasmic space"/>
    <property type="evidence" value="ECO:0007669"/>
    <property type="project" value="UniProtKB-SubCell"/>
</dbReference>
<evidence type="ECO:0000259" key="5">
    <source>
        <dbReference type="SMART" id="SM00062"/>
    </source>
</evidence>
<dbReference type="CDD" id="cd01001">
    <property type="entry name" value="PBP2_HisJ_LAO_like"/>
    <property type="match status" value="1"/>
</dbReference>
<evidence type="ECO:0000256" key="2">
    <source>
        <dbReference type="ARBA" id="ARBA00010333"/>
    </source>
</evidence>
<protein>
    <submittedName>
        <fullName evidence="6">Polar amino acid transport system substrate-binding protein</fullName>
    </submittedName>
</protein>
<evidence type="ECO:0000256" key="1">
    <source>
        <dbReference type="ARBA" id="ARBA00004418"/>
    </source>
</evidence>
<dbReference type="Pfam" id="PF00497">
    <property type="entry name" value="SBP_bac_3"/>
    <property type="match status" value="1"/>
</dbReference>
<comment type="caution">
    <text evidence="6">The sequence shown here is derived from an EMBL/GenBank/DDBJ whole genome shotgun (WGS) entry which is preliminary data.</text>
</comment>
<evidence type="ECO:0000313" key="7">
    <source>
        <dbReference type="Proteomes" id="UP000547879"/>
    </source>
</evidence>
<comment type="similarity">
    <text evidence="2 4">Belongs to the bacterial solute-binding protein 3 family.</text>
</comment>
<organism evidence="6 7">
    <name type="scientific">Rhizobium wenxiniae</name>
    <dbReference type="NCBI Taxonomy" id="1737357"/>
    <lineage>
        <taxon>Bacteria</taxon>
        <taxon>Pseudomonadati</taxon>
        <taxon>Pseudomonadota</taxon>
        <taxon>Alphaproteobacteria</taxon>
        <taxon>Hyphomicrobiales</taxon>
        <taxon>Rhizobiaceae</taxon>
        <taxon>Rhizobium/Agrobacterium group</taxon>
        <taxon>Rhizobium</taxon>
    </lineage>
</organism>
<dbReference type="Gene3D" id="3.40.190.10">
    <property type="entry name" value="Periplasmic binding protein-like II"/>
    <property type="match status" value="2"/>
</dbReference>
<feature type="domain" description="Solute-binding protein family 3/N-terminal" evidence="5">
    <location>
        <begin position="36"/>
        <end position="265"/>
    </location>
</feature>
<dbReference type="AlphaFoldDB" id="A0A7X0D308"/>
<proteinExistence type="inferred from homology"/>
<name>A0A7X0D308_9HYPH</name>
<evidence type="ECO:0000313" key="6">
    <source>
        <dbReference type="EMBL" id="MBB6165628.1"/>
    </source>
</evidence>
<dbReference type="SUPFAM" id="SSF53850">
    <property type="entry name" value="Periplasmic binding protein-like II"/>
    <property type="match status" value="1"/>
</dbReference>
<dbReference type="InterPro" id="IPR018313">
    <property type="entry name" value="SBP_3_CS"/>
</dbReference>
<sequence length="267" mass="29338">MFKNMGGRTTNLLSRIVVGLGISGTAVPAASEAQETITKVAIEGIFPPFNYLDSNNKLQGFDVEIAKALCSVAGLKCEFVVQDWDGMIPNLLAKKYDTIISSMSMSAERKKNVKFTNPYYDSPSVFIVQKSSPLKRMQPSDLAGKKLGVTLSTSQASYANDHYNGVERVVYPSSPDLYKALEAKEVDVILEDKLAVYDWLTNTKAGGCCEFRGEDVKDPNYFGEGAGIAVRPDDADLLRRLNQALGTIEADGTYDRINAKYFPFSIR</sequence>
<keyword evidence="3" id="KW-0732">Signal</keyword>
<dbReference type="PANTHER" id="PTHR35936:SF17">
    <property type="entry name" value="ARGININE-BINDING EXTRACELLULAR PROTEIN ARTP"/>
    <property type="match status" value="1"/>
</dbReference>
<dbReference type="PROSITE" id="PS01039">
    <property type="entry name" value="SBP_BACTERIAL_3"/>
    <property type="match status" value="1"/>
</dbReference>